<proteinExistence type="predicted"/>
<name>A0A5B0Q1M7_PUCGR</name>
<evidence type="ECO:0000313" key="1">
    <source>
        <dbReference type="EMBL" id="KAA1107013.1"/>
    </source>
</evidence>
<comment type="caution">
    <text evidence="1">The sequence shown here is derived from an EMBL/GenBank/DDBJ whole genome shotgun (WGS) entry which is preliminary data.</text>
</comment>
<evidence type="ECO:0000313" key="2">
    <source>
        <dbReference type="Proteomes" id="UP000325313"/>
    </source>
</evidence>
<dbReference type="EMBL" id="VDEP01000308">
    <property type="protein sequence ID" value="KAA1107013.1"/>
    <property type="molecule type" value="Genomic_DNA"/>
</dbReference>
<reference evidence="1 2" key="1">
    <citation type="submission" date="2019-05" db="EMBL/GenBank/DDBJ databases">
        <title>Emergence of the Ug99 lineage of the wheat stem rust pathogen through somatic hybridization.</title>
        <authorList>
            <person name="Li F."/>
            <person name="Upadhyaya N.M."/>
            <person name="Sperschneider J."/>
            <person name="Matny O."/>
            <person name="Nguyen-Phuc H."/>
            <person name="Mago R."/>
            <person name="Raley C."/>
            <person name="Miller M.E."/>
            <person name="Silverstein K.A.T."/>
            <person name="Henningsen E."/>
            <person name="Hirsch C.D."/>
            <person name="Visser B."/>
            <person name="Pretorius Z.A."/>
            <person name="Steffenson B.J."/>
            <person name="Schwessinger B."/>
            <person name="Dodds P.N."/>
            <person name="Figueroa M."/>
        </authorList>
    </citation>
    <scope>NUCLEOTIDE SEQUENCE [LARGE SCALE GENOMIC DNA]</scope>
    <source>
        <strain evidence="1 2">Ug99</strain>
    </source>
</reference>
<dbReference type="AlphaFoldDB" id="A0A5B0Q1M7"/>
<gene>
    <name evidence="1" type="ORF">PGTUg99_023838</name>
</gene>
<dbReference type="Proteomes" id="UP000325313">
    <property type="component" value="Unassembled WGS sequence"/>
</dbReference>
<accession>A0A5B0Q1M7</accession>
<sequence length="100" mass="11198">MSLVQLQPNGVSASEIVLLATNKRKFPISKDHMTKCVWPSANVGPLKVKRPEPSLAKLKLQLGVSESRSWISSLRVHPNPAAIHRWLGFLRLFGQFFLPV</sequence>
<protein>
    <submittedName>
        <fullName evidence="1">Uncharacterized protein</fullName>
    </submittedName>
</protein>
<organism evidence="1 2">
    <name type="scientific">Puccinia graminis f. sp. tritici</name>
    <dbReference type="NCBI Taxonomy" id="56615"/>
    <lineage>
        <taxon>Eukaryota</taxon>
        <taxon>Fungi</taxon>
        <taxon>Dikarya</taxon>
        <taxon>Basidiomycota</taxon>
        <taxon>Pucciniomycotina</taxon>
        <taxon>Pucciniomycetes</taxon>
        <taxon>Pucciniales</taxon>
        <taxon>Pucciniaceae</taxon>
        <taxon>Puccinia</taxon>
    </lineage>
</organism>